<feature type="domain" description="Type II secretion system protein GspF" evidence="7">
    <location>
        <begin position="183"/>
        <end position="309"/>
    </location>
</feature>
<feature type="transmembrane region" description="Helical" evidence="6">
    <location>
        <begin position="292"/>
        <end position="317"/>
    </location>
</feature>
<dbReference type="EMBL" id="UOGL01000021">
    <property type="protein sequence ID" value="VAX35951.1"/>
    <property type="molecule type" value="Genomic_DNA"/>
</dbReference>
<evidence type="ECO:0000256" key="3">
    <source>
        <dbReference type="ARBA" id="ARBA00022692"/>
    </source>
</evidence>
<evidence type="ECO:0000259" key="7">
    <source>
        <dbReference type="Pfam" id="PF00482"/>
    </source>
</evidence>
<evidence type="ECO:0000256" key="2">
    <source>
        <dbReference type="ARBA" id="ARBA00022475"/>
    </source>
</evidence>
<dbReference type="PANTHER" id="PTHR35007">
    <property type="entry name" value="INTEGRAL MEMBRANE PROTEIN-RELATED"/>
    <property type="match status" value="1"/>
</dbReference>
<comment type="subcellular location">
    <subcellularLocation>
        <location evidence="1">Cell membrane</location>
        <topology evidence="1">Multi-pass membrane protein</topology>
    </subcellularLocation>
</comment>
<gene>
    <name evidence="8" type="ORF">MNBD_PLANCTO02-1008</name>
</gene>
<evidence type="ECO:0000256" key="4">
    <source>
        <dbReference type="ARBA" id="ARBA00022989"/>
    </source>
</evidence>
<protein>
    <submittedName>
        <fullName evidence="8">L-Proline/Glycine betaine transporter ProP</fullName>
    </submittedName>
</protein>
<sequence>MNLLFVSSNSLTTPLLGARFSVQVIPVVSSILCGLTVFLLFRFLINLFADNQTGDEKWRYDLTRIHELKLISPMFRTIFPLFQVLGRINRNFFKSQLQEVNRQMKAAGISRFWLAEEYIAQMQIVTALLLPVYLYFCLRWMGTVGIVSAIMLFGLTFFILRRQLALRAKKRVNQIKRRLPFLLDLLTLQMEAGATFLGALSEAVLEFKGHPIGEEFGRFLGELNMGKSRLEALEGLRDRLSDDEIGSIIESIIQGETLGTPLSALFRTQSDILRLKRSQRAEAIAGEAGVQMLLPAVLVMMSTVIIILGPFILSFLYSGIY</sequence>
<keyword evidence="5 6" id="KW-0472">Membrane</keyword>
<name>A0A3B1DAT8_9ZZZZ</name>
<accession>A0A3B1DAT8</accession>
<evidence type="ECO:0000256" key="5">
    <source>
        <dbReference type="ARBA" id="ARBA00023136"/>
    </source>
</evidence>
<keyword evidence="3 6" id="KW-0812">Transmembrane</keyword>
<feature type="transmembrane region" description="Helical" evidence="6">
    <location>
        <begin position="181"/>
        <end position="200"/>
    </location>
</feature>
<keyword evidence="2" id="KW-1003">Cell membrane</keyword>
<dbReference type="AlphaFoldDB" id="A0A3B1DAT8"/>
<feature type="transmembrane region" description="Helical" evidence="6">
    <location>
        <begin position="20"/>
        <end position="41"/>
    </location>
</feature>
<organism evidence="8">
    <name type="scientific">hydrothermal vent metagenome</name>
    <dbReference type="NCBI Taxonomy" id="652676"/>
    <lineage>
        <taxon>unclassified sequences</taxon>
        <taxon>metagenomes</taxon>
        <taxon>ecological metagenomes</taxon>
    </lineage>
</organism>
<dbReference type="PANTHER" id="PTHR35007:SF2">
    <property type="entry name" value="PILUS ASSEMBLE PROTEIN"/>
    <property type="match status" value="1"/>
</dbReference>
<dbReference type="InterPro" id="IPR018076">
    <property type="entry name" value="T2SS_GspF_dom"/>
</dbReference>
<proteinExistence type="predicted"/>
<evidence type="ECO:0000256" key="6">
    <source>
        <dbReference type="SAM" id="Phobius"/>
    </source>
</evidence>
<dbReference type="Pfam" id="PF00482">
    <property type="entry name" value="T2SSF"/>
    <property type="match status" value="1"/>
</dbReference>
<evidence type="ECO:0000256" key="1">
    <source>
        <dbReference type="ARBA" id="ARBA00004651"/>
    </source>
</evidence>
<evidence type="ECO:0000313" key="8">
    <source>
        <dbReference type="EMBL" id="VAX35951.1"/>
    </source>
</evidence>
<reference evidence="8" key="1">
    <citation type="submission" date="2018-06" db="EMBL/GenBank/DDBJ databases">
        <authorList>
            <person name="Zhirakovskaya E."/>
        </authorList>
    </citation>
    <scope>NUCLEOTIDE SEQUENCE</scope>
</reference>
<dbReference type="GO" id="GO:0005886">
    <property type="term" value="C:plasma membrane"/>
    <property type="evidence" value="ECO:0007669"/>
    <property type="project" value="UniProtKB-SubCell"/>
</dbReference>
<keyword evidence="4 6" id="KW-1133">Transmembrane helix</keyword>
<feature type="transmembrane region" description="Helical" evidence="6">
    <location>
        <begin position="112"/>
        <end position="134"/>
    </location>
</feature>
<feature type="transmembrane region" description="Helical" evidence="6">
    <location>
        <begin position="140"/>
        <end position="160"/>
    </location>
</feature>